<evidence type="ECO:0000313" key="2">
    <source>
        <dbReference type="EMBL" id="KAH7268581.1"/>
    </source>
</evidence>
<evidence type="ECO:0000256" key="1">
    <source>
        <dbReference type="ARBA" id="ARBA00010795"/>
    </source>
</evidence>
<dbReference type="Pfam" id="PF06355">
    <property type="entry name" value="Aegerolysin"/>
    <property type="match status" value="1"/>
</dbReference>
<gene>
    <name evidence="2" type="ORF">B0J15DRAFT_486828</name>
</gene>
<reference evidence="2" key="1">
    <citation type="journal article" date="2021" name="Nat. Commun.">
        <title>Genetic determinants of endophytism in the Arabidopsis root mycobiome.</title>
        <authorList>
            <person name="Mesny F."/>
            <person name="Miyauchi S."/>
            <person name="Thiergart T."/>
            <person name="Pickel B."/>
            <person name="Atanasova L."/>
            <person name="Karlsson M."/>
            <person name="Huettel B."/>
            <person name="Barry K.W."/>
            <person name="Haridas S."/>
            <person name="Chen C."/>
            <person name="Bauer D."/>
            <person name="Andreopoulos W."/>
            <person name="Pangilinan J."/>
            <person name="LaButti K."/>
            <person name="Riley R."/>
            <person name="Lipzen A."/>
            <person name="Clum A."/>
            <person name="Drula E."/>
            <person name="Henrissat B."/>
            <person name="Kohler A."/>
            <person name="Grigoriev I.V."/>
            <person name="Martin F.M."/>
            <person name="Hacquard S."/>
        </authorList>
    </citation>
    <scope>NUCLEOTIDE SEQUENCE</scope>
    <source>
        <strain evidence="2">FSSC 5 MPI-SDFR-AT-0091</strain>
    </source>
</reference>
<dbReference type="AlphaFoldDB" id="A0A9P9R6V7"/>
<name>A0A9P9R6V7_FUSSL</name>
<dbReference type="GO" id="GO:0019836">
    <property type="term" value="P:symbiont-mediated hemolysis of host erythrocyte"/>
    <property type="evidence" value="ECO:0007669"/>
    <property type="project" value="InterPro"/>
</dbReference>
<dbReference type="Gene3D" id="2.60.270.50">
    <property type="match status" value="1"/>
</dbReference>
<dbReference type="Proteomes" id="UP000736672">
    <property type="component" value="Unassembled WGS sequence"/>
</dbReference>
<sequence>MGWANWVLFRFVNKTVDDTLKLKFPNTDDHWGYPFAGTKDTNTRNRIEYSDIQQVDIKPKGSYSYGQTGKPNTFAGMEGTVDIYTKATAGSEEEKIARVFYSCSRHSPKNKFTISDTAPGWQVTQWGADLWGDALGSIKIEVRRI</sequence>
<comment type="caution">
    <text evidence="2">The sequence shown here is derived from an EMBL/GenBank/DDBJ whole genome shotgun (WGS) entry which is preliminary data.</text>
</comment>
<keyword evidence="3" id="KW-1185">Reference proteome</keyword>
<organism evidence="2 3">
    <name type="scientific">Fusarium solani</name>
    <name type="common">Filamentous fungus</name>
    <dbReference type="NCBI Taxonomy" id="169388"/>
    <lineage>
        <taxon>Eukaryota</taxon>
        <taxon>Fungi</taxon>
        <taxon>Dikarya</taxon>
        <taxon>Ascomycota</taxon>
        <taxon>Pezizomycotina</taxon>
        <taxon>Sordariomycetes</taxon>
        <taxon>Hypocreomycetidae</taxon>
        <taxon>Hypocreales</taxon>
        <taxon>Nectriaceae</taxon>
        <taxon>Fusarium</taxon>
        <taxon>Fusarium solani species complex</taxon>
    </lineage>
</organism>
<protein>
    <submittedName>
        <fullName evidence="2">Aegerolysin type hemolysin</fullName>
    </submittedName>
</protein>
<proteinExistence type="inferred from homology"/>
<comment type="similarity">
    <text evidence="1">Belongs to the aegerolysin family.</text>
</comment>
<dbReference type="OrthoDB" id="2727348at2759"/>
<dbReference type="InterPro" id="IPR009413">
    <property type="entry name" value="Aegerolysin-typ"/>
</dbReference>
<accession>A0A9P9R6V7</accession>
<evidence type="ECO:0000313" key="3">
    <source>
        <dbReference type="Proteomes" id="UP000736672"/>
    </source>
</evidence>
<dbReference type="EMBL" id="JAGTJS010000005">
    <property type="protein sequence ID" value="KAH7268581.1"/>
    <property type="molecule type" value="Genomic_DNA"/>
</dbReference>